<feature type="binding site" evidence="2">
    <location>
        <position position="40"/>
    </location>
    <ligand>
        <name>Fe cation</name>
        <dbReference type="ChEBI" id="CHEBI:24875"/>
        <label>1</label>
    </ligand>
</feature>
<keyword evidence="2" id="KW-0479">Metal-binding</keyword>
<feature type="binding site" evidence="2">
    <location>
        <position position="160"/>
    </location>
    <ligand>
        <name>Fe cation</name>
        <dbReference type="ChEBI" id="CHEBI:24875"/>
        <label>2</label>
    </ligand>
</feature>
<dbReference type="NCBIfam" id="TIGR00282">
    <property type="entry name" value="TIGR00282 family metallophosphoesterase"/>
    <property type="match status" value="1"/>
</dbReference>
<dbReference type="Proteomes" id="UP000177126">
    <property type="component" value="Unassembled WGS sequence"/>
</dbReference>
<comment type="caution">
    <text evidence="3">The sequence shown here is derived from an EMBL/GenBank/DDBJ whole genome shotgun (WGS) entry which is preliminary data.</text>
</comment>
<dbReference type="InterPro" id="IPR005235">
    <property type="entry name" value="YmdB-like"/>
</dbReference>
<dbReference type="SUPFAM" id="SSF56300">
    <property type="entry name" value="Metallo-dependent phosphatases"/>
    <property type="match status" value="1"/>
</dbReference>
<feature type="active site" description="Proton donor" evidence="1">
    <location>
        <position position="68"/>
    </location>
</feature>
<gene>
    <name evidence="3" type="ORF">A3B04_03480</name>
</gene>
<dbReference type="GO" id="GO:0004113">
    <property type="term" value="F:2',3'-cyclic-nucleotide 3'-phosphodiesterase activity"/>
    <property type="evidence" value="ECO:0007669"/>
    <property type="project" value="TreeGrafter"/>
</dbReference>
<protein>
    <submittedName>
        <fullName evidence="3">Metallophosphoesterase</fullName>
    </submittedName>
</protein>
<evidence type="ECO:0000313" key="4">
    <source>
        <dbReference type="Proteomes" id="UP000177126"/>
    </source>
</evidence>
<accession>A0A1G2FNZ2</accession>
<feature type="binding site" evidence="2">
    <location>
        <position position="185"/>
    </location>
    <ligand>
        <name>Fe cation</name>
        <dbReference type="ChEBI" id="CHEBI:24875"/>
        <label>2</label>
    </ligand>
</feature>
<dbReference type="GO" id="GO:0046872">
    <property type="term" value="F:metal ion binding"/>
    <property type="evidence" value="ECO:0007669"/>
    <property type="project" value="UniProtKB-KW"/>
</dbReference>
<organism evidence="3 4">
    <name type="scientific">Candidatus Portnoybacteria bacterium RIFCSPLOWO2_02_FULL_39_11</name>
    <dbReference type="NCBI Taxonomy" id="1802001"/>
    <lineage>
        <taxon>Bacteria</taxon>
        <taxon>Candidatus Portnoyibacteriota</taxon>
    </lineage>
</organism>
<feature type="binding site" evidence="2">
    <location>
        <position position="187"/>
    </location>
    <ligand>
        <name>Fe cation</name>
        <dbReference type="ChEBI" id="CHEBI:24875"/>
        <label>1</label>
    </ligand>
</feature>
<dbReference type="Pfam" id="PF13277">
    <property type="entry name" value="YmdB"/>
    <property type="match status" value="1"/>
</dbReference>
<feature type="binding site" evidence="2">
    <location>
        <position position="8"/>
    </location>
    <ligand>
        <name>Fe cation</name>
        <dbReference type="ChEBI" id="CHEBI:24875"/>
        <label>1</label>
    </ligand>
</feature>
<dbReference type="PANTHER" id="PTHR36303">
    <property type="entry name" value="2',3'-CYCLIC-NUCLEOTIDE 2'-PHOSPHODIESTERASE"/>
    <property type="match status" value="1"/>
</dbReference>
<evidence type="ECO:0000256" key="1">
    <source>
        <dbReference type="PIRSR" id="PIRSR004789-50"/>
    </source>
</evidence>
<feature type="binding site" evidence="2">
    <location>
        <position position="67"/>
    </location>
    <ligand>
        <name>Fe cation</name>
        <dbReference type="ChEBI" id="CHEBI:24875"/>
        <label>2</label>
    </ligand>
</feature>
<dbReference type="PANTHER" id="PTHR36303:SF1">
    <property type="entry name" value="2',3'-CYCLIC-NUCLEOTIDE 2'-PHOSPHODIESTERASE"/>
    <property type="match status" value="1"/>
</dbReference>
<dbReference type="AlphaFoldDB" id="A0A1G2FNZ2"/>
<name>A0A1G2FNZ2_9BACT</name>
<feature type="binding site" evidence="2">
    <location>
        <position position="39"/>
    </location>
    <ligand>
        <name>Fe cation</name>
        <dbReference type="ChEBI" id="CHEBI:24875"/>
        <label>1</label>
    </ligand>
</feature>
<dbReference type="EMBL" id="MHNF01000062">
    <property type="protein sequence ID" value="OGZ39328.1"/>
    <property type="molecule type" value="Genomic_DNA"/>
</dbReference>
<dbReference type="PIRSF" id="PIRSF004789">
    <property type="entry name" value="DR1281"/>
    <property type="match status" value="1"/>
</dbReference>
<sequence>MKILFFGDITGKIGRQALKKVLPELKQEFEPDLVLANGENMAHGQGVTEEALKEVLDMGVNYLTNGDHTFALGGSEQILADAKNLVLRPLNWPGNQSGRGFTILTIGARRVLIVNLIGRVFMKHDFDDPFIKIGELLEDYSLGGKEQGSETMDAIILDFHAEATSEKAALVWYLDGKISALLGTHTHVPTADEKILPQGTAFISDVGMVGPLDSVLGADKEIVIKRFLTQRLFKIEPAAGTNAEVNGIFLDIDDNTGLARKIERIRKLVVLE</sequence>
<proteinExistence type="predicted"/>
<feature type="binding site" evidence="2">
    <location>
        <position position="39"/>
    </location>
    <ligand>
        <name>Fe cation</name>
        <dbReference type="ChEBI" id="CHEBI:24875"/>
        <label>2</label>
    </ligand>
</feature>
<evidence type="ECO:0000256" key="2">
    <source>
        <dbReference type="PIRSR" id="PIRSR004789-51"/>
    </source>
</evidence>
<evidence type="ECO:0000313" key="3">
    <source>
        <dbReference type="EMBL" id="OGZ39328.1"/>
    </source>
</evidence>
<dbReference type="Gene3D" id="3.60.21.10">
    <property type="match status" value="1"/>
</dbReference>
<reference evidence="3 4" key="1">
    <citation type="journal article" date="2016" name="Nat. Commun.">
        <title>Thousands of microbial genomes shed light on interconnected biogeochemical processes in an aquifer system.</title>
        <authorList>
            <person name="Anantharaman K."/>
            <person name="Brown C.T."/>
            <person name="Hug L.A."/>
            <person name="Sharon I."/>
            <person name="Castelle C.J."/>
            <person name="Probst A.J."/>
            <person name="Thomas B.C."/>
            <person name="Singh A."/>
            <person name="Wilkins M.J."/>
            <person name="Karaoz U."/>
            <person name="Brodie E.L."/>
            <person name="Williams K.H."/>
            <person name="Hubbard S.S."/>
            <person name="Banfield J.F."/>
        </authorList>
    </citation>
    <scope>NUCLEOTIDE SEQUENCE [LARGE SCALE GENOMIC DNA]</scope>
</reference>
<dbReference type="InterPro" id="IPR029052">
    <property type="entry name" value="Metallo-depent_PP-like"/>
</dbReference>